<organism evidence="20 21">
    <name type="scientific">Undibacterium parvum</name>
    <dbReference type="NCBI Taxonomy" id="401471"/>
    <lineage>
        <taxon>Bacteria</taxon>
        <taxon>Pseudomonadati</taxon>
        <taxon>Pseudomonadota</taxon>
        <taxon>Betaproteobacteria</taxon>
        <taxon>Burkholderiales</taxon>
        <taxon>Oxalobacteraceae</taxon>
        <taxon>Undibacterium</taxon>
    </lineage>
</organism>
<dbReference type="AlphaFoldDB" id="A0A3Q9BTK6"/>
<keyword evidence="17" id="KW-1208">Phospholipid metabolism</keyword>
<evidence type="ECO:0000256" key="12">
    <source>
        <dbReference type="ARBA" id="ARBA00022695"/>
    </source>
</evidence>
<keyword evidence="15 19" id="KW-0472">Membrane</keyword>
<comment type="subcellular location">
    <subcellularLocation>
        <location evidence="2">Cell membrane</location>
        <topology evidence="2">Multi-pass membrane protein</topology>
    </subcellularLocation>
</comment>
<dbReference type="OrthoDB" id="9799199at2"/>
<keyword evidence="9" id="KW-0444">Lipid biosynthesis</keyword>
<evidence type="ECO:0000256" key="13">
    <source>
        <dbReference type="ARBA" id="ARBA00022989"/>
    </source>
</evidence>
<dbReference type="GO" id="GO:0016024">
    <property type="term" value="P:CDP-diacylglycerol biosynthetic process"/>
    <property type="evidence" value="ECO:0007669"/>
    <property type="project" value="UniProtKB-UniPathway"/>
</dbReference>
<comment type="catalytic activity">
    <reaction evidence="1 18">
        <text>a 1,2-diacyl-sn-glycero-3-phosphate + CTP + H(+) = a CDP-1,2-diacyl-sn-glycerol + diphosphate</text>
        <dbReference type="Rhea" id="RHEA:16229"/>
        <dbReference type="ChEBI" id="CHEBI:15378"/>
        <dbReference type="ChEBI" id="CHEBI:33019"/>
        <dbReference type="ChEBI" id="CHEBI:37563"/>
        <dbReference type="ChEBI" id="CHEBI:58332"/>
        <dbReference type="ChEBI" id="CHEBI:58608"/>
        <dbReference type="EC" id="2.7.7.41"/>
    </reaction>
</comment>
<dbReference type="InterPro" id="IPR000374">
    <property type="entry name" value="PC_trans"/>
</dbReference>
<dbReference type="RefSeq" id="WP_126128991.1">
    <property type="nucleotide sequence ID" value="NZ_CP034464.1"/>
</dbReference>
<feature type="transmembrane region" description="Helical" evidence="19">
    <location>
        <begin position="138"/>
        <end position="156"/>
    </location>
</feature>
<dbReference type="GO" id="GO:0004605">
    <property type="term" value="F:phosphatidate cytidylyltransferase activity"/>
    <property type="evidence" value="ECO:0007669"/>
    <property type="project" value="UniProtKB-EC"/>
</dbReference>
<keyword evidence="21" id="KW-1185">Reference proteome</keyword>
<feature type="transmembrane region" description="Helical" evidence="19">
    <location>
        <begin position="177"/>
        <end position="197"/>
    </location>
</feature>
<accession>A0A3Q9BTK6</accession>
<dbReference type="PANTHER" id="PTHR46382">
    <property type="entry name" value="PHOSPHATIDATE CYTIDYLYLTRANSFERASE"/>
    <property type="match status" value="1"/>
</dbReference>
<evidence type="ECO:0000313" key="20">
    <source>
        <dbReference type="EMBL" id="AZP13622.1"/>
    </source>
</evidence>
<evidence type="ECO:0000256" key="18">
    <source>
        <dbReference type="RuleBase" id="RU003938"/>
    </source>
</evidence>
<evidence type="ECO:0000256" key="15">
    <source>
        <dbReference type="ARBA" id="ARBA00023136"/>
    </source>
</evidence>
<evidence type="ECO:0000256" key="16">
    <source>
        <dbReference type="ARBA" id="ARBA00023209"/>
    </source>
</evidence>
<dbReference type="PROSITE" id="PS01315">
    <property type="entry name" value="CDS"/>
    <property type="match status" value="1"/>
</dbReference>
<feature type="transmembrane region" description="Helical" evidence="19">
    <location>
        <begin position="115"/>
        <end position="132"/>
    </location>
</feature>
<keyword evidence="16" id="KW-0594">Phospholipid biosynthesis</keyword>
<dbReference type="Proteomes" id="UP000275663">
    <property type="component" value="Chromosome"/>
</dbReference>
<feature type="transmembrane region" description="Helical" evidence="19">
    <location>
        <begin position="80"/>
        <end position="103"/>
    </location>
</feature>
<keyword evidence="12 18" id="KW-0548">Nucleotidyltransferase</keyword>
<sequence length="276" mass="29830">MLKTRVITALLLLALLVPILYFGSIQIFSLVATLFFGAAMWESQRLFKKPAPLVIALIWSALFFYLSFNGFLLSSPTTPLLFAMCVLFWLLRLIPSLAFGLPVLHSISSSTLNGIYGLSIFGCFVAMCVLFAHSPLFFLSVMAVVWVADVVAYFSGKAFGKRKLAPSISPGKSWEGAIGGWLGVLLIAGLAVYLGAAADIFPTKIFMKLGAFGFLLVFTALAIASVVGDLFESSLKRRADMKDSSALLPGHGGVLDRIDALIPVLPMAALLDLWLR</sequence>
<dbReference type="Pfam" id="PF01148">
    <property type="entry name" value="CTP_transf_1"/>
    <property type="match status" value="1"/>
</dbReference>
<feature type="transmembrane region" description="Helical" evidence="19">
    <location>
        <begin position="209"/>
        <end position="231"/>
    </location>
</feature>
<keyword evidence="8" id="KW-1003">Cell membrane</keyword>
<name>A0A3Q9BTK6_9BURK</name>
<protein>
    <recommendedName>
        <fullName evidence="7 18">Phosphatidate cytidylyltransferase</fullName>
        <ecNumber evidence="6 18">2.7.7.41</ecNumber>
    </recommendedName>
</protein>
<evidence type="ECO:0000256" key="10">
    <source>
        <dbReference type="ARBA" id="ARBA00022679"/>
    </source>
</evidence>
<dbReference type="KEGG" id="upv:EJN92_17505"/>
<evidence type="ECO:0000256" key="9">
    <source>
        <dbReference type="ARBA" id="ARBA00022516"/>
    </source>
</evidence>
<evidence type="ECO:0000256" key="4">
    <source>
        <dbReference type="ARBA" id="ARBA00005189"/>
    </source>
</evidence>
<comment type="pathway">
    <text evidence="3 18">Phospholipid metabolism; CDP-diacylglycerol biosynthesis; CDP-diacylglycerol from sn-glycerol 3-phosphate: step 3/3.</text>
</comment>
<evidence type="ECO:0000256" key="14">
    <source>
        <dbReference type="ARBA" id="ARBA00023098"/>
    </source>
</evidence>
<reference evidence="20 21" key="1">
    <citation type="journal article" date="2011" name="Int. J. Syst. Evol. Microbiol.">
        <title>Description of Undibacterium oligocarboniphilum sp. nov., isolated from purified water, and Undibacterium pigrum strain CCUG 49012 as the type strain of Undibacterium parvum sp. nov., and emended descriptions of the genus Undibacterium and the species Undibacterium pigrum.</title>
        <authorList>
            <person name="Eder W."/>
            <person name="Wanner G."/>
            <person name="Ludwig W."/>
            <person name="Busse H.J."/>
            <person name="Ziemke-Kageler F."/>
            <person name="Lang E."/>
        </authorList>
    </citation>
    <scope>NUCLEOTIDE SEQUENCE [LARGE SCALE GENOMIC DNA]</scope>
    <source>
        <strain evidence="20 21">DSM 23061</strain>
    </source>
</reference>
<evidence type="ECO:0000256" key="7">
    <source>
        <dbReference type="ARBA" id="ARBA00019373"/>
    </source>
</evidence>
<evidence type="ECO:0000256" key="5">
    <source>
        <dbReference type="ARBA" id="ARBA00010185"/>
    </source>
</evidence>
<evidence type="ECO:0000256" key="1">
    <source>
        <dbReference type="ARBA" id="ARBA00001698"/>
    </source>
</evidence>
<dbReference type="GO" id="GO:0005886">
    <property type="term" value="C:plasma membrane"/>
    <property type="evidence" value="ECO:0007669"/>
    <property type="project" value="UniProtKB-SubCell"/>
</dbReference>
<proteinExistence type="inferred from homology"/>
<evidence type="ECO:0000256" key="6">
    <source>
        <dbReference type="ARBA" id="ARBA00012487"/>
    </source>
</evidence>
<keyword evidence="14" id="KW-0443">Lipid metabolism</keyword>
<evidence type="ECO:0000256" key="11">
    <source>
        <dbReference type="ARBA" id="ARBA00022692"/>
    </source>
</evidence>
<evidence type="ECO:0000256" key="3">
    <source>
        <dbReference type="ARBA" id="ARBA00005119"/>
    </source>
</evidence>
<dbReference type="EMBL" id="CP034464">
    <property type="protein sequence ID" value="AZP13622.1"/>
    <property type="molecule type" value="Genomic_DNA"/>
</dbReference>
<evidence type="ECO:0000256" key="17">
    <source>
        <dbReference type="ARBA" id="ARBA00023264"/>
    </source>
</evidence>
<feature type="transmembrane region" description="Helical" evidence="19">
    <location>
        <begin position="51"/>
        <end position="68"/>
    </location>
</feature>
<comment type="similarity">
    <text evidence="5 18">Belongs to the CDS family.</text>
</comment>
<dbReference type="UniPathway" id="UPA00557">
    <property type="reaction ID" value="UER00614"/>
</dbReference>
<dbReference type="PANTHER" id="PTHR46382:SF1">
    <property type="entry name" value="PHOSPHATIDATE CYTIDYLYLTRANSFERASE"/>
    <property type="match status" value="1"/>
</dbReference>
<evidence type="ECO:0000313" key="21">
    <source>
        <dbReference type="Proteomes" id="UP000275663"/>
    </source>
</evidence>
<keyword evidence="11 18" id="KW-0812">Transmembrane</keyword>
<evidence type="ECO:0000256" key="8">
    <source>
        <dbReference type="ARBA" id="ARBA00022475"/>
    </source>
</evidence>
<feature type="transmembrane region" description="Helical" evidence="19">
    <location>
        <begin position="6"/>
        <end position="39"/>
    </location>
</feature>
<gene>
    <name evidence="20" type="ORF">EJN92_17505</name>
</gene>
<dbReference type="EC" id="2.7.7.41" evidence="6 18"/>
<comment type="pathway">
    <text evidence="4">Lipid metabolism.</text>
</comment>
<evidence type="ECO:0000256" key="19">
    <source>
        <dbReference type="SAM" id="Phobius"/>
    </source>
</evidence>
<evidence type="ECO:0000256" key="2">
    <source>
        <dbReference type="ARBA" id="ARBA00004651"/>
    </source>
</evidence>
<keyword evidence="13 19" id="KW-1133">Transmembrane helix</keyword>
<keyword evidence="10 18" id="KW-0808">Transferase</keyword>